<dbReference type="Proteomes" id="UP000256913">
    <property type="component" value="Unassembled WGS sequence"/>
</dbReference>
<dbReference type="SUPFAM" id="SSF53300">
    <property type="entry name" value="vWA-like"/>
    <property type="match status" value="1"/>
</dbReference>
<dbReference type="PANTHER" id="PTHR39338">
    <property type="entry name" value="BLL5662 PROTEIN-RELATED"/>
    <property type="match status" value="1"/>
</dbReference>
<dbReference type="Gene3D" id="3.40.50.410">
    <property type="entry name" value="von Willebrand factor, type A domain"/>
    <property type="match status" value="1"/>
</dbReference>
<name>A0A3D9ZNP0_9ACTN</name>
<dbReference type="PANTHER" id="PTHR39338:SF6">
    <property type="entry name" value="BLL5662 PROTEIN"/>
    <property type="match status" value="1"/>
</dbReference>
<dbReference type="Pfam" id="PF05762">
    <property type="entry name" value="VWA_CoxE"/>
    <property type="match status" value="1"/>
</dbReference>
<accession>A0A3D9ZNP0</accession>
<dbReference type="InterPro" id="IPR008912">
    <property type="entry name" value="Uncharacterised_CoxE"/>
</dbReference>
<dbReference type="CDD" id="cd00198">
    <property type="entry name" value="vWFA"/>
    <property type="match status" value="1"/>
</dbReference>
<dbReference type="InterPro" id="IPR011195">
    <property type="entry name" value="UCP010256"/>
</dbReference>
<protein>
    <recommendedName>
        <fullName evidence="4">VWFA domain-containing protein</fullName>
    </recommendedName>
</protein>
<feature type="compositionally biased region" description="Basic and acidic residues" evidence="1">
    <location>
        <begin position="405"/>
        <end position="415"/>
    </location>
</feature>
<reference evidence="2 3" key="1">
    <citation type="submission" date="2018-08" db="EMBL/GenBank/DDBJ databases">
        <title>Sequencing the genomes of 1000 actinobacteria strains.</title>
        <authorList>
            <person name="Klenk H.-P."/>
        </authorList>
    </citation>
    <scope>NUCLEOTIDE SEQUENCE [LARGE SCALE GENOMIC DNA]</scope>
    <source>
        <strain evidence="2 3">DSM 44099</strain>
    </source>
</reference>
<dbReference type="RefSeq" id="WP_116069760.1">
    <property type="nucleotide sequence ID" value="NZ_BONB01000085.1"/>
</dbReference>
<dbReference type="AlphaFoldDB" id="A0A3D9ZNP0"/>
<evidence type="ECO:0008006" key="4">
    <source>
        <dbReference type="Google" id="ProtNLM"/>
    </source>
</evidence>
<dbReference type="PIRSF" id="PIRSF010256">
    <property type="entry name" value="CoxE_vWa"/>
    <property type="match status" value="1"/>
</dbReference>
<evidence type="ECO:0000256" key="1">
    <source>
        <dbReference type="SAM" id="MobiDB-lite"/>
    </source>
</evidence>
<keyword evidence="3" id="KW-1185">Reference proteome</keyword>
<dbReference type="InterPro" id="IPR036465">
    <property type="entry name" value="vWFA_dom_sf"/>
</dbReference>
<comment type="caution">
    <text evidence="2">The sequence shown here is derived from an EMBL/GenBank/DDBJ whole genome shotgun (WGS) entry which is preliminary data.</text>
</comment>
<feature type="region of interest" description="Disordered" evidence="1">
    <location>
        <begin position="386"/>
        <end position="415"/>
    </location>
</feature>
<evidence type="ECO:0000313" key="3">
    <source>
        <dbReference type="Proteomes" id="UP000256913"/>
    </source>
</evidence>
<dbReference type="OrthoDB" id="9790469at2"/>
<dbReference type="EMBL" id="QUMQ01000001">
    <property type="protein sequence ID" value="REF98479.1"/>
    <property type="molecule type" value="Genomic_DNA"/>
</dbReference>
<gene>
    <name evidence="2" type="ORF">DFJ67_4497</name>
</gene>
<evidence type="ECO:0000313" key="2">
    <source>
        <dbReference type="EMBL" id="REF98479.1"/>
    </source>
</evidence>
<sequence length="415" mass="44504">MTEPSPADLAAVVARFGAVLHDSGVAVGPDRGERFARAVLLTRPATTRALYWCAAITLLADPADRPAFDRAFDLVFGGMVDDASARGLDTSPESSGANVPPRPGRADGGQPGIGDQPSGSPPSSPETRSPYPLIATSAERLGGRDFAKLSPDELAELAVAMRRLRLSSPPRRTRRTRVGHRGPALDLRATLRAARRTGGHPVRLRRRRPRVKPRRLVVLCDISGSMAPYARALLQLVYCAAATGPRTEVFTFATRLTRLTKVLERVPPTVALERAGRAAPDWSGGTRIGAALRTFLDEHGARGMARGAVVLILSDGWDTGPPEVLGQQMARLARLAHRVVWANPRTQSAAFRPLTGGMAAAWPYCDAVVSAHRLTALDDLLAALADPGPRHRPRPRVADPVAAARRTDHSDSWGR</sequence>
<feature type="region of interest" description="Disordered" evidence="1">
    <location>
        <begin position="85"/>
        <end position="131"/>
    </location>
</feature>
<proteinExistence type="predicted"/>
<organism evidence="2 3">
    <name type="scientific">Asanoa ferruginea</name>
    <dbReference type="NCBI Taxonomy" id="53367"/>
    <lineage>
        <taxon>Bacteria</taxon>
        <taxon>Bacillati</taxon>
        <taxon>Actinomycetota</taxon>
        <taxon>Actinomycetes</taxon>
        <taxon>Micromonosporales</taxon>
        <taxon>Micromonosporaceae</taxon>
        <taxon>Asanoa</taxon>
    </lineage>
</organism>